<evidence type="ECO:0000313" key="3">
    <source>
        <dbReference type="Proteomes" id="UP000256952"/>
    </source>
</evidence>
<geneLocation type="plasmid" evidence="2">
    <name>I</name>
</geneLocation>
<evidence type="ECO:0000313" key="1">
    <source>
        <dbReference type="EMBL" id="SOZ74831.1"/>
    </source>
</evidence>
<name>A0A375HED7_9BURK</name>
<keyword evidence="2" id="KW-0614">Plasmid</keyword>
<geneLocation type="plasmid" evidence="3">
    <name>cbm2613_p</name>
</geneLocation>
<sequence length="77" mass="8074">MNIRALGLAPNDISFGAPARTEQDTKSASNLAFQVMSVIAAARPLRPFVKVIGRPCNSRDASYSAIVRLAASSSGNP</sequence>
<dbReference type="AlphaFoldDB" id="A0A375HED7"/>
<geneLocation type="plasmid" evidence="1">
    <name>CBM2613_p</name>
</geneLocation>
<protein>
    <submittedName>
        <fullName evidence="2">Uncharacterized protein</fullName>
    </submittedName>
</protein>
<reference evidence="1" key="1">
    <citation type="submission" date="2018-01" db="EMBL/GenBank/DDBJ databases">
        <authorList>
            <person name="Clerissi C."/>
        </authorList>
    </citation>
    <scope>NUCLEOTIDE SEQUENCE</scope>
    <source>
        <strain evidence="1">Cupriavidus taiwanensis STM 8556</strain>
        <plasmid evidence="1">CBM2613_p</plasmid>
    </source>
</reference>
<dbReference type="EMBL" id="LT976981">
    <property type="protein sequence ID" value="SOZ74831.1"/>
    <property type="molecule type" value="Genomic_DNA"/>
</dbReference>
<reference evidence="2 3" key="2">
    <citation type="submission" date="2018-01" db="EMBL/GenBank/DDBJ databases">
        <authorList>
            <person name="Gaut B.S."/>
            <person name="Morton B.R."/>
            <person name="Clegg M.T."/>
            <person name="Duvall M.R."/>
        </authorList>
    </citation>
    <scope>NUCLEOTIDE SEQUENCE</scope>
    <source>
        <strain evidence="2">Cupriavidus taiwanensis STM 8555</strain>
        <plasmid evidence="2">I</plasmid>
        <plasmid evidence="3">Plasmid cbm2613_p</plasmid>
    </source>
</reference>
<proteinExistence type="predicted"/>
<dbReference type="EMBL" id="LT984809">
    <property type="protein sequence ID" value="SPD49276.1"/>
    <property type="molecule type" value="Genomic_DNA"/>
</dbReference>
<dbReference type="Proteomes" id="UP000256952">
    <property type="component" value="Plasmid CBM2613_p"/>
</dbReference>
<accession>A0A375HED7</accession>
<gene>
    <name evidence="2" type="ORF">CBM2612_P0621</name>
    <name evidence="1" type="ORF">CBM2613_P60157</name>
</gene>
<evidence type="ECO:0000313" key="2">
    <source>
        <dbReference type="EMBL" id="SPD49276.1"/>
    </source>
</evidence>
<organism evidence="2">
    <name type="scientific">Cupriavidus taiwanensis</name>
    <dbReference type="NCBI Taxonomy" id="164546"/>
    <lineage>
        <taxon>Bacteria</taxon>
        <taxon>Pseudomonadati</taxon>
        <taxon>Pseudomonadota</taxon>
        <taxon>Betaproteobacteria</taxon>
        <taxon>Burkholderiales</taxon>
        <taxon>Burkholderiaceae</taxon>
        <taxon>Cupriavidus</taxon>
    </lineage>
</organism>